<sequence length="1391" mass="156374">MQTIHPLVLTPHLSPIFTIFYALINISEFFLLYMPLQRWFFVKDIANSNCFYRSILHYVTGIFLVSNQMSDQTNRHSLSIRSTSSEGAEEKNLATLTTFAATEIPEKTNTISDEIPEKTNTISDDAADLCFKGSNDVGGKGLQFEDRFVVNFYNTTNNSNTELRDNPEIANTDMPKNTRNVYYRNNSNTTTNTSSVKECFMNRIRPSPQTLSTIIIPIVIFLLGIIMGIAVFFVILGQERRRYRIEFGYYCGERKNAIVSGFWRSLATARDFCAFLSVTPNVTGVLINRYGNFSSMLNMNIRSVNFAPLVKANDRLSWEKENGIIMKQLNSDGEVVTRDYNGTEYFPLQYINPWRSDSIKAIGFDVYSQTDRRRSIDALRRAKNENVTITSSVQLVFNTSVNGVLVLFPFYKNLTDPHFIPPDKDIDGLVIGVYDINRSFGKIIEQFQDVGLSIKIIDSAYDSLIFDSSRSDVNYRNGSDGFMVEIDHKFADRNWTFQCVPSESSYNYAVSKTMPSVSLVLFTLFFGLLGFLTSRYFRKYLSARDKVSMQTRKLGETQSLLKAITADSKAVLEAIADPLIALNAKGEIVGANQHALHLTGYSPNDIKVQNRMHVNQLLIPIVETPAEEREISDFDPMQVPVRPGMRDVMARKKDGTCFEAEANFSQQVVEKNYFTQVVMFRDVSFKKENERAVIEAKKEAEMANQSKTEFLFFLCHEIRNPIHAIFGFAEMLKNSFKEKEQEELDYIMSAGKFLSFIVNDILDLTHLTNPNPYEIELKCEPFELHALISNLAKIQSVAAINKKINIKTILHSDIPRNIYGDARRIEQVINKLIARSIEIAPEGGVIELEIQALLFHSTRGVLLRFSVLDESEGLSSDKEIAELFKPYSKANSSIGSRFHAQGLSMALAQAIVKVMGGKLHVDKAQKKQPRNRVWFDIWLRTDDKITRDTFKRGSFDVAISPTHSTDETYMEYSPETTDFKAQLHASKSISIAKSLPSVRPYKSTLRRKRRQRLSNGEESDDGNNNSIIKGNFFQRNGSVKVTATGFGGAGSSHQNNTIVNDKESVNDSIDSIKSFKPSPTFPPIITLYPGVKSQNDSENLNEDTTFTQKSISSYDNSLLQASPIKLKSDASIITPPRSPTLLNTQDATSDQPSVATDEHSNQNLYINIQKSPVQTIISSNNTSLTPPSSSHAAHPPLSTTSSDQTLITLTTLQTENSMIDDSNANVTSSIAPLSLSTSQTCQVEQSLPQTLKVLLVEDNLICQRVTSKMLVRNNYSVDIANNGKEAIDMVEERINMGGYSCILMDIITPVMNGYEATKLLRERGVDIPILALTANSFNSDFKKAIDVGMDAFLTKPIKEVELIVAIKEEIEKYKNRHHNLDSEEINNTIES</sequence>
<dbReference type="Gene3D" id="3.30.565.10">
    <property type="entry name" value="Histidine kinase-like ATPase, C-terminal domain"/>
    <property type="match status" value="1"/>
</dbReference>
<dbReference type="Pfam" id="PF00512">
    <property type="entry name" value="HisKA"/>
    <property type="match status" value="1"/>
</dbReference>
<dbReference type="SMART" id="SM00448">
    <property type="entry name" value="REC"/>
    <property type="match status" value="1"/>
</dbReference>
<feature type="transmembrane region" description="Helical" evidence="9">
    <location>
        <begin position="211"/>
        <end position="236"/>
    </location>
</feature>
<dbReference type="PROSITE" id="PS50109">
    <property type="entry name" value="HIS_KIN"/>
    <property type="match status" value="1"/>
</dbReference>
<dbReference type="EMBL" id="WTPW01001563">
    <property type="protein sequence ID" value="KAF0428706.1"/>
    <property type="molecule type" value="Genomic_DNA"/>
</dbReference>
<dbReference type="Pfam" id="PF02518">
    <property type="entry name" value="HATPase_c"/>
    <property type="match status" value="1"/>
</dbReference>
<dbReference type="PROSITE" id="PS50110">
    <property type="entry name" value="RESPONSE_REGULATORY"/>
    <property type="match status" value="1"/>
</dbReference>
<dbReference type="InterPro" id="IPR003594">
    <property type="entry name" value="HATPase_dom"/>
</dbReference>
<keyword evidence="5" id="KW-0902">Two-component regulatory system</keyword>
<keyword evidence="15" id="KW-1185">Reference proteome</keyword>
<dbReference type="SUPFAM" id="SSF55785">
    <property type="entry name" value="PYP-like sensor domain (PAS domain)"/>
    <property type="match status" value="1"/>
</dbReference>
<dbReference type="SMART" id="SM00388">
    <property type="entry name" value="HisKA"/>
    <property type="match status" value="1"/>
</dbReference>
<dbReference type="InterPro" id="IPR006189">
    <property type="entry name" value="CHASE_dom"/>
</dbReference>
<dbReference type="InterPro" id="IPR036097">
    <property type="entry name" value="HisK_dim/P_sf"/>
</dbReference>
<dbReference type="GO" id="GO:0000155">
    <property type="term" value="F:phosphorelay sensor kinase activity"/>
    <property type="evidence" value="ECO:0007669"/>
    <property type="project" value="InterPro"/>
</dbReference>
<dbReference type="InterPro" id="IPR005467">
    <property type="entry name" value="His_kinase_dom"/>
</dbReference>
<dbReference type="Proteomes" id="UP000439903">
    <property type="component" value="Unassembled WGS sequence"/>
</dbReference>
<dbReference type="Gene3D" id="1.10.287.130">
    <property type="match status" value="1"/>
</dbReference>
<dbReference type="Pfam" id="PF00072">
    <property type="entry name" value="Response_reg"/>
    <property type="match status" value="1"/>
</dbReference>
<comment type="caution">
    <text evidence="14">The sequence shown here is derived from an EMBL/GenBank/DDBJ whole genome shotgun (WGS) entry which is preliminary data.</text>
</comment>
<dbReference type="InterPro" id="IPR035965">
    <property type="entry name" value="PAS-like_dom_sf"/>
</dbReference>
<feature type="domain" description="PAS" evidence="12">
    <location>
        <begin position="564"/>
        <end position="606"/>
    </location>
</feature>
<accession>A0A8H3X9F9</accession>
<evidence type="ECO:0000256" key="1">
    <source>
        <dbReference type="ARBA" id="ARBA00004370"/>
    </source>
</evidence>
<dbReference type="CDD" id="cd00130">
    <property type="entry name" value="PAS"/>
    <property type="match status" value="1"/>
</dbReference>
<dbReference type="SUPFAM" id="SSF55874">
    <property type="entry name" value="ATPase domain of HSP90 chaperone/DNA topoisomerase II/histidine kinase"/>
    <property type="match status" value="1"/>
</dbReference>
<name>A0A8H3X9F9_GIGMA</name>
<feature type="compositionally biased region" description="Polar residues" evidence="8">
    <location>
        <begin position="1140"/>
        <end position="1154"/>
    </location>
</feature>
<feature type="domain" description="Response regulatory" evidence="11">
    <location>
        <begin position="1252"/>
        <end position="1370"/>
    </location>
</feature>
<evidence type="ECO:0000256" key="8">
    <source>
        <dbReference type="SAM" id="MobiDB-lite"/>
    </source>
</evidence>
<evidence type="ECO:0000259" key="11">
    <source>
        <dbReference type="PROSITE" id="PS50110"/>
    </source>
</evidence>
<evidence type="ECO:0000259" key="10">
    <source>
        <dbReference type="PROSITE" id="PS50109"/>
    </source>
</evidence>
<dbReference type="SUPFAM" id="SSF52172">
    <property type="entry name" value="CheY-like"/>
    <property type="match status" value="1"/>
</dbReference>
<feature type="modified residue" description="4-aspartylphosphate" evidence="7">
    <location>
        <position position="1305"/>
    </location>
</feature>
<dbReference type="InterPro" id="IPR042240">
    <property type="entry name" value="CHASE_sf"/>
</dbReference>
<dbReference type="SMART" id="SM01079">
    <property type="entry name" value="CHASE"/>
    <property type="match status" value="1"/>
</dbReference>
<dbReference type="CDD" id="cd17546">
    <property type="entry name" value="REC_hyHK_CKI1_RcsC-like"/>
    <property type="match status" value="1"/>
</dbReference>
<evidence type="ECO:0000256" key="9">
    <source>
        <dbReference type="SAM" id="Phobius"/>
    </source>
</evidence>
<dbReference type="SMART" id="SM00091">
    <property type="entry name" value="PAS"/>
    <property type="match status" value="1"/>
</dbReference>
<dbReference type="PROSITE" id="PS50839">
    <property type="entry name" value="CHASE"/>
    <property type="match status" value="1"/>
</dbReference>
<dbReference type="GO" id="GO:0016020">
    <property type="term" value="C:membrane"/>
    <property type="evidence" value="ECO:0007669"/>
    <property type="project" value="UniProtKB-SubCell"/>
</dbReference>
<proteinExistence type="predicted"/>
<feature type="domain" description="Histidine kinase" evidence="10">
    <location>
        <begin position="713"/>
        <end position="943"/>
    </location>
</feature>
<evidence type="ECO:0000256" key="3">
    <source>
        <dbReference type="ARBA" id="ARBA00022692"/>
    </source>
</evidence>
<evidence type="ECO:0000256" key="4">
    <source>
        <dbReference type="ARBA" id="ARBA00022989"/>
    </source>
</evidence>
<dbReference type="PANTHER" id="PTHR45339">
    <property type="entry name" value="HYBRID SIGNAL TRANSDUCTION HISTIDINE KINASE J"/>
    <property type="match status" value="1"/>
</dbReference>
<feature type="region of interest" description="Disordered" evidence="8">
    <location>
        <begin position="1136"/>
        <end position="1158"/>
    </location>
</feature>
<dbReference type="PANTHER" id="PTHR45339:SF1">
    <property type="entry name" value="HYBRID SIGNAL TRANSDUCTION HISTIDINE KINASE J"/>
    <property type="match status" value="1"/>
</dbReference>
<feature type="transmembrane region" description="Helical" evidence="9">
    <location>
        <begin position="517"/>
        <end position="537"/>
    </location>
</feature>
<dbReference type="InterPro" id="IPR003661">
    <property type="entry name" value="HisK_dim/P_dom"/>
</dbReference>
<feature type="domain" description="CHASE" evidence="13">
    <location>
        <begin position="344"/>
        <end position="498"/>
    </location>
</feature>
<reference evidence="14 15" key="1">
    <citation type="journal article" date="2019" name="Environ. Microbiol.">
        <title>At the nexus of three kingdoms: the genome of the mycorrhizal fungus Gigaspora margarita provides insights into plant, endobacterial and fungal interactions.</title>
        <authorList>
            <person name="Venice F."/>
            <person name="Ghignone S."/>
            <person name="Salvioli di Fossalunga A."/>
            <person name="Amselem J."/>
            <person name="Novero M."/>
            <person name="Xianan X."/>
            <person name="Sedzielewska Toro K."/>
            <person name="Morin E."/>
            <person name="Lipzen A."/>
            <person name="Grigoriev I.V."/>
            <person name="Henrissat B."/>
            <person name="Martin F.M."/>
            <person name="Bonfante P."/>
        </authorList>
    </citation>
    <scope>NUCLEOTIDE SEQUENCE [LARGE SCALE GENOMIC DNA]</scope>
    <source>
        <strain evidence="14 15">BEG34</strain>
    </source>
</reference>
<keyword evidence="4 9" id="KW-1133">Transmembrane helix</keyword>
<dbReference type="Gene3D" id="3.40.50.2300">
    <property type="match status" value="1"/>
</dbReference>
<dbReference type="SMART" id="SM00387">
    <property type="entry name" value="HATPase_c"/>
    <property type="match status" value="1"/>
</dbReference>
<dbReference type="Pfam" id="PF03924">
    <property type="entry name" value="CHASE"/>
    <property type="match status" value="1"/>
</dbReference>
<dbReference type="InterPro" id="IPR036890">
    <property type="entry name" value="HATPase_C_sf"/>
</dbReference>
<keyword evidence="6 9" id="KW-0472">Membrane</keyword>
<evidence type="ECO:0000259" key="12">
    <source>
        <dbReference type="PROSITE" id="PS50112"/>
    </source>
</evidence>
<feature type="region of interest" description="Disordered" evidence="8">
    <location>
        <begin position="1000"/>
        <end position="1029"/>
    </location>
</feature>
<protein>
    <submittedName>
        <fullName evidence="14">PAS domain S-box protein</fullName>
    </submittedName>
</protein>
<dbReference type="Gene3D" id="3.30.450.20">
    <property type="entry name" value="PAS domain"/>
    <property type="match status" value="1"/>
</dbReference>
<evidence type="ECO:0000256" key="6">
    <source>
        <dbReference type="ARBA" id="ARBA00023136"/>
    </source>
</evidence>
<organism evidence="14 15">
    <name type="scientific">Gigaspora margarita</name>
    <dbReference type="NCBI Taxonomy" id="4874"/>
    <lineage>
        <taxon>Eukaryota</taxon>
        <taxon>Fungi</taxon>
        <taxon>Fungi incertae sedis</taxon>
        <taxon>Mucoromycota</taxon>
        <taxon>Glomeromycotina</taxon>
        <taxon>Glomeromycetes</taxon>
        <taxon>Diversisporales</taxon>
        <taxon>Gigasporaceae</taxon>
        <taxon>Gigaspora</taxon>
    </lineage>
</organism>
<dbReference type="CDD" id="cd00082">
    <property type="entry name" value="HisKA"/>
    <property type="match status" value="1"/>
</dbReference>
<evidence type="ECO:0000259" key="13">
    <source>
        <dbReference type="PROSITE" id="PS50839"/>
    </source>
</evidence>
<evidence type="ECO:0000313" key="15">
    <source>
        <dbReference type="Proteomes" id="UP000439903"/>
    </source>
</evidence>
<evidence type="ECO:0000313" key="14">
    <source>
        <dbReference type="EMBL" id="KAF0428706.1"/>
    </source>
</evidence>
<dbReference type="OrthoDB" id="60033at2759"/>
<keyword evidence="3 9" id="KW-0812">Transmembrane</keyword>
<gene>
    <name evidence="14" type="ORF">F8M41_005843</name>
</gene>
<dbReference type="SUPFAM" id="SSF47384">
    <property type="entry name" value="Homodimeric domain of signal transducing histidine kinase"/>
    <property type="match status" value="1"/>
</dbReference>
<evidence type="ECO:0000256" key="7">
    <source>
        <dbReference type="PROSITE-ProRule" id="PRU00169"/>
    </source>
</evidence>
<feature type="transmembrane region" description="Helical" evidence="9">
    <location>
        <begin position="12"/>
        <end position="33"/>
    </location>
</feature>
<comment type="subcellular location">
    <subcellularLocation>
        <location evidence="1">Membrane</location>
    </subcellularLocation>
</comment>
<feature type="region of interest" description="Disordered" evidence="8">
    <location>
        <begin position="1178"/>
        <end position="1202"/>
    </location>
</feature>
<dbReference type="InterPro" id="IPR011006">
    <property type="entry name" value="CheY-like_superfamily"/>
</dbReference>
<dbReference type="InterPro" id="IPR000014">
    <property type="entry name" value="PAS"/>
</dbReference>
<dbReference type="InterPro" id="IPR001789">
    <property type="entry name" value="Sig_transdc_resp-reg_receiver"/>
</dbReference>
<evidence type="ECO:0000256" key="2">
    <source>
        <dbReference type="ARBA" id="ARBA00022553"/>
    </source>
</evidence>
<dbReference type="Gene3D" id="3.30.450.350">
    <property type="entry name" value="CHASE domain"/>
    <property type="match status" value="1"/>
</dbReference>
<keyword evidence="2 7" id="KW-0597">Phosphoprotein</keyword>
<evidence type="ECO:0000256" key="5">
    <source>
        <dbReference type="ARBA" id="ARBA00023012"/>
    </source>
</evidence>
<dbReference type="PROSITE" id="PS50112">
    <property type="entry name" value="PAS"/>
    <property type="match status" value="1"/>
</dbReference>